<gene>
    <name evidence="1" type="ORF">KO481_10385</name>
</gene>
<organism evidence="1 2">
    <name type="scientific">Nocardia albiluteola</name>
    <dbReference type="NCBI Taxonomy" id="2842303"/>
    <lineage>
        <taxon>Bacteria</taxon>
        <taxon>Bacillati</taxon>
        <taxon>Actinomycetota</taxon>
        <taxon>Actinomycetes</taxon>
        <taxon>Mycobacteriales</taxon>
        <taxon>Nocardiaceae</taxon>
        <taxon>Nocardia</taxon>
    </lineage>
</organism>
<proteinExistence type="predicted"/>
<keyword evidence="2" id="KW-1185">Reference proteome</keyword>
<accession>A0ABS6AV76</accession>
<evidence type="ECO:0000313" key="2">
    <source>
        <dbReference type="Proteomes" id="UP000733379"/>
    </source>
</evidence>
<name>A0ABS6AV76_9NOCA</name>
<dbReference type="Proteomes" id="UP000733379">
    <property type="component" value="Unassembled WGS sequence"/>
</dbReference>
<comment type="caution">
    <text evidence="1">The sequence shown here is derived from an EMBL/GenBank/DDBJ whole genome shotgun (WGS) entry which is preliminary data.</text>
</comment>
<sequence>MTEPISRLLVERVDALRSRAQWIFVTGVLSGEPVHIGDTLTVQHAGSPTDATIRTIEIHTAPGKTTIALDAELKPIIVPGTIIERPRTP</sequence>
<evidence type="ECO:0000313" key="1">
    <source>
        <dbReference type="EMBL" id="MBU3061932.1"/>
    </source>
</evidence>
<dbReference type="RefSeq" id="WP_215916847.1">
    <property type="nucleotide sequence ID" value="NZ_JAHKNI010000003.1"/>
</dbReference>
<dbReference type="EMBL" id="JAHKNI010000003">
    <property type="protein sequence ID" value="MBU3061932.1"/>
    <property type="molecule type" value="Genomic_DNA"/>
</dbReference>
<protein>
    <submittedName>
        <fullName evidence="1">Uncharacterized protein</fullName>
    </submittedName>
</protein>
<reference evidence="1 2" key="1">
    <citation type="submission" date="2021-06" db="EMBL/GenBank/DDBJ databases">
        <title>Actinomycetes sequencing.</title>
        <authorList>
            <person name="Shan Q."/>
        </authorList>
    </citation>
    <scope>NUCLEOTIDE SEQUENCE [LARGE SCALE GENOMIC DNA]</scope>
    <source>
        <strain evidence="1 2">NEAU-G5</strain>
    </source>
</reference>